<evidence type="ECO:0000313" key="3">
    <source>
        <dbReference type="Proteomes" id="UP000179807"/>
    </source>
</evidence>
<dbReference type="VEuPathDB" id="TrichDB:TRFO_25504"/>
<dbReference type="GeneID" id="94839105"/>
<name>A0A1J4K9V5_9EUKA</name>
<accession>A0A1J4K9V5</accession>
<gene>
    <name evidence="2" type="ORF">TRFO_25504</name>
</gene>
<evidence type="ECO:0000256" key="1">
    <source>
        <dbReference type="SAM" id="Coils"/>
    </source>
</evidence>
<reference evidence="2" key="1">
    <citation type="submission" date="2016-10" db="EMBL/GenBank/DDBJ databases">
        <authorList>
            <person name="Benchimol M."/>
            <person name="Almeida L.G."/>
            <person name="Vasconcelos A.T."/>
            <person name="Perreira-Neves A."/>
            <person name="Rosa I.A."/>
            <person name="Tasca T."/>
            <person name="Bogo M.R."/>
            <person name="de Souza W."/>
        </authorList>
    </citation>
    <scope>NUCLEOTIDE SEQUENCE [LARGE SCALE GENOMIC DNA]</scope>
    <source>
        <strain evidence="2">K</strain>
    </source>
</reference>
<sequence length="475" mass="55909">MNSFPTYYTHSSNLNKELRRDHAFKGAYQATKDSSIESEFRYSRSVANKNIEKPIPDMQFTGSRIDTKSEIQKPIYETNFELEELTKEIKKIQKSISQNFSKFENLTTLSTNVEKIITSLDQSKKIESLNNDNFTLQNQNQSLQNKNQSLNSQCQNLKAENIDLQKGNAEMKAQFVKFSRFIKAKNSENKNLKNENEKLKVENEKLKDENEKLKDENGKLKGENELFQEKYISVQQENENLTKNISEKMEQIPSSIENILNAHLKKMHTDNKINSEIDKYLILLRSIYSVLHPNNQKTVISDYDQIPKEVKTLQNNLNAFHQFSKDQKRIILSLKGQLCEAKNEISKVKKEIKYQTTNIIQELREKMSYLSKNFANQVKQLQDENKSTSERLQFEIQNNNNQEFAKIEEELKYKLRDQTSKLNERQKQLDNALIEKSEIQELLNKHAFMIKGETEQQFQRMRYFHQMELQALSNQ</sequence>
<organism evidence="2 3">
    <name type="scientific">Tritrichomonas foetus</name>
    <dbReference type="NCBI Taxonomy" id="1144522"/>
    <lineage>
        <taxon>Eukaryota</taxon>
        <taxon>Metamonada</taxon>
        <taxon>Parabasalia</taxon>
        <taxon>Tritrichomonadida</taxon>
        <taxon>Tritrichomonadidae</taxon>
        <taxon>Tritrichomonas</taxon>
    </lineage>
</organism>
<dbReference type="Proteomes" id="UP000179807">
    <property type="component" value="Unassembled WGS sequence"/>
</dbReference>
<keyword evidence="3" id="KW-1185">Reference proteome</keyword>
<feature type="coiled-coil region" evidence="1">
    <location>
        <begin position="371"/>
        <end position="442"/>
    </location>
</feature>
<dbReference type="RefSeq" id="XP_068359612.1">
    <property type="nucleotide sequence ID" value="XM_068504401.1"/>
</dbReference>
<protein>
    <submittedName>
        <fullName evidence="2">Uncharacterized protein</fullName>
    </submittedName>
</protein>
<dbReference type="AlphaFoldDB" id="A0A1J4K9V5"/>
<keyword evidence="1" id="KW-0175">Coiled coil</keyword>
<comment type="caution">
    <text evidence="2">The sequence shown here is derived from an EMBL/GenBank/DDBJ whole genome shotgun (WGS) entry which is preliminary data.</text>
</comment>
<dbReference type="Gene3D" id="1.10.287.1490">
    <property type="match status" value="1"/>
</dbReference>
<proteinExistence type="predicted"/>
<evidence type="ECO:0000313" key="2">
    <source>
        <dbReference type="EMBL" id="OHT06476.1"/>
    </source>
</evidence>
<feature type="coiled-coil region" evidence="1">
    <location>
        <begin position="126"/>
        <end position="251"/>
    </location>
</feature>
<dbReference type="EMBL" id="MLAK01000725">
    <property type="protein sequence ID" value="OHT06476.1"/>
    <property type="molecule type" value="Genomic_DNA"/>
</dbReference>